<dbReference type="AlphaFoldDB" id="A0A133VAU6"/>
<sequence>MRIKDYDLRWPRPLDWVTPFGLQTAFNEDLELYYLKAKVSIQEEKPPSREVDTSFGTIKADPTRRNKVEYKMGNPDPRNGINPVSQKELLDDIMDSLGSVVMTPASRIPDVVIRERCIVQEPPMSLEGRLEVLEGSEYLFTKESAKGNYIKRKKEMLGIGHLFNPYQYIKGELLAHDIIKSGNDPVLRKIRSTLRTDWMITDALGWKGLGKRNILRLSTNLVRGDWWRDVGIPRPFDIPANSGMKGQFYYLQERKEPFFI</sequence>
<dbReference type="Proteomes" id="UP000070565">
    <property type="component" value="Unassembled WGS sequence"/>
</dbReference>
<protein>
    <submittedName>
        <fullName evidence="1">Uncharacterized protein</fullName>
    </submittedName>
</protein>
<dbReference type="EMBL" id="LHXZ01000009">
    <property type="protein sequence ID" value="KXB03571.1"/>
    <property type="molecule type" value="Genomic_DNA"/>
</dbReference>
<evidence type="ECO:0000313" key="1">
    <source>
        <dbReference type="EMBL" id="KXB03571.1"/>
    </source>
</evidence>
<comment type="caution">
    <text evidence="1">The sequence shown here is derived from an EMBL/GenBank/DDBJ whole genome shotgun (WGS) entry which is preliminary data.</text>
</comment>
<organism evidence="1 2">
    <name type="scientific">candidate division MSBL1 archaeon SCGC-AAA261F19</name>
    <dbReference type="NCBI Taxonomy" id="1698275"/>
    <lineage>
        <taxon>Archaea</taxon>
        <taxon>Methanobacteriati</taxon>
        <taxon>Methanobacteriota</taxon>
        <taxon>candidate division MSBL1</taxon>
    </lineage>
</organism>
<gene>
    <name evidence="1" type="ORF">AKJ45_01265</name>
</gene>
<accession>A0A133VAU6</accession>
<evidence type="ECO:0000313" key="2">
    <source>
        <dbReference type="Proteomes" id="UP000070565"/>
    </source>
</evidence>
<proteinExistence type="predicted"/>
<name>A0A133VAU6_9EURY</name>
<reference evidence="1 2" key="1">
    <citation type="journal article" date="2016" name="Sci. Rep.">
        <title>Metabolic traits of an uncultured archaeal lineage -MSBL1- from brine pools of the Red Sea.</title>
        <authorList>
            <person name="Mwirichia R."/>
            <person name="Alam I."/>
            <person name="Rashid M."/>
            <person name="Vinu M."/>
            <person name="Ba-Alawi W."/>
            <person name="Anthony Kamau A."/>
            <person name="Kamanda Ngugi D."/>
            <person name="Goker M."/>
            <person name="Klenk H.P."/>
            <person name="Bajic V."/>
            <person name="Stingl U."/>
        </authorList>
    </citation>
    <scope>NUCLEOTIDE SEQUENCE [LARGE SCALE GENOMIC DNA]</scope>
    <source>
        <strain evidence="1">SCGC-AAA261F19</strain>
    </source>
</reference>
<keyword evidence="2" id="KW-1185">Reference proteome</keyword>